<dbReference type="InterPro" id="IPR054722">
    <property type="entry name" value="PolX-like_BBD"/>
</dbReference>
<evidence type="ECO:0000313" key="2">
    <source>
        <dbReference type="EMBL" id="KAF2801236.1"/>
    </source>
</evidence>
<organism evidence="2">
    <name type="scientific">Mytilinidion resinicola</name>
    <dbReference type="NCBI Taxonomy" id="574789"/>
    <lineage>
        <taxon>Eukaryota</taxon>
        <taxon>Fungi</taxon>
        <taxon>Dikarya</taxon>
        <taxon>Ascomycota</taxon>
        <taxon>Pezizomycotina</taxon>
        <taxon>Dothideomycetes</taxon>
        <taxon>Pleosporomycetidae</taxon>
        <taxon>Mytilinidiales</taxon>
        <taxon>Mytilinidiaceae</taxon>
        <taxon>Mytilinidion</taxon>
    </lineage>
</organism>
<feature type="non-terminal residue" evidence="2">
    <location>
        <position position="408"/>
    </location>
</feature>
<evidence type="ECO:0000313" key="4">
    <source>
        <dbReference type="RefSeq" id="XP_033568200.1"/>
    </source>
</evidence>
<accession>A0A6A6XXF9</accession>
<dbReference type="Proteomes" id="UP000504636">
    <property type="component" value="Unplaced"/>
</dbReference>
<protein>
    <recommendedName>
        <fullName evidence="1">Retrovirus-related Pol polyprotein from transposon TNT 1-94-like beta-barrel domain-containing protein</fullName>
    </recommendedName>
</protein>
<feature type="domain" description="Retrovirus-related Pol polyprotein from transposon TNT 1-94-like beta-barrel" evidence="1">
    <location>
        <begin position="348"/>
        <end position="400"/>
    </location>
</feature>
<keyword evidence="3" id="KW-1185">Reference proteome</keyword>
<reference evidence="2 4" key="1">
    <citation type="journal article" date="2020" name="Stud. Mycol.">
        <title>101 Dothideomycetes genomes: a test case for predicting lifestyles and emergence of pathogens.</title>
        <authorList>
            <person name="Haridas S."/>
            <person name="Albert R."/>
            <person name="Binder M."/>
            <person name="Bloem J."/>
            <person name="Labutti K."/>
            <person name="Salamov A."/>
            <person name="Andreopoulos B."/>
            <person name="Baker S."/>
            <person name="Barry K."/>
            <person name="Bills G."/>
            <person name="Bluhm B."/>
            <person name="Cannon C."/>
            <person name="Castanera R."/>
            <person name="Culley D."/>
            <person name="Daum C."/>
            <person name="Ezra D."/>
            <person name="Gonzalez J."/>
            <person name="Henrissat B."/>
            <person name="Kuo A."/>
            <person name="Liang C."/>
            <person name="Lipzen A."/>
            <person name="Lutzoni F."/>
            <person name="Magnuson J."/>
            <person name="Mondo S."/>
            <person name="Nolan M."/>
            <person name="Ohm R."/>
            <person name="Pangilinan J."/>
            <person name="Park H.-J."/>
            <person name="Ramirez L."/>
            <person name="Alfaro M."/>
            <person name="Sun H."/>
            <person name="Tritt A."/>
            <person name="Yoshinaga Y."/>
            <person name="Zwiers L.-H."/>
            <person name="Turgeon B."/>
            <person name="Goodwin S."/>
            <person name="Spatafora J."/>
            <person name="Crous P."/>
            <person name="Grigoriev I."/>
        </authorList>
    </citation>
    <scope>NUCLEOTIDE SEQUENCE</scope>
    <source>
        <strain evidence="2 4">CBS 304.34</strain>
    </source>
</reference>
<gene>
    <name evidence="2 4" type="ORF">BDZ99DRAFT_483878</name>
</gene>
<dbReference type="Pfam" id="PF22936">
    <property type="entry name" value="Pol_BBD"/>
    <property type="match status" value="1"/>
</dbReference>
<reference evidence="4" key="2">
    <citation type="submission" date="2020-04" db="EMBL/GenBank/DDBJ databases">
        <authorList>
            <consortium name="NCBI Genome Project"/>
        </authorList>
    </citation>
    <scope>NUCLEOTIDE SEQUENCE</scope>
    <source>
        <strain evidence="4">CBS 304.34</strain>
    </source>
</reference>
<dbReference type="RefSeq" id="XP_033568200.1">
    <property type="nucleotide sequence ID" value="XM_033722609.1"/>
</dbReference>
<sequence length="408" mass="45873">MPPIPIKQLKRDGSNIKQWQMQLNAYADSKDYTEWLTTSNYPACAVVQQVDAQGNPIPFTTEEQTAINSYKAAFSIWRKADGELRGAILNTVDPFFLDQLEGCSSARHMVQHLVGLYAQLGISTVISCWKQFVDYRYDGSLKIVDFCGNWTTYYKDLNRHEIGVSETVAVLQFLIAIEAYDPDFTRRQRERIRKRERLEVFTLITEICDESIAKNQEVVLAAAFKAPRAKANTTKSNKCSECKRKHPGGPEKCWKTHPELRPEWWKDPAEQEVSKKANAAIVQKRDESDYSKFCMTAAAHTTNSYAGPTADSYTGPTADAANTARTIDAGLSQKLMSFASDRTLRKTWILDTGSTVHICNDRTRFTTLKKSTNLITTGGADVKILGYGTVSLYVLRQDGTVMELEVSN</sequence>
<evidence type="ECO:0000259" key="1">
    <source>
        <dbReference type="Pfam" id="PF22936"/>
    </source>
</evidence>
<evidence type="ECO:0000313" key="3">
    <source>
        <dbReference type="Proteomes" id="UP000504636"/>
    </source>
</evidence>
<dbReference type="EMBL" id="MU003756">
    <property type="protein sequence ID" value="KAF2801236.1"/>
    <property type="molecule type" value="Genomic_DNA"/>
</dbReference>
<dbReference type="GeneID" id="54463502"/>
<dbReference type="OrthoDB" id="2663223at2759"/>
<reference evidence="4" key="3">
    <citation type="submission" date="2025-04" db="UniProtKB">
        <authorList>
            <consortium name="RefSeq"/>
        </authorList>
    </citation>
    <scope>IDENTIFICATION</scope>
    <source>
        <strain evidence="4">CBS 304.34</strain>
    </source>
</reference>
<dbReference type="AlphaFoldDB" id="A0A6A6XXF9"/>
<proteinExistence type="predicted"/>
<name>A0A6A6XXF9_9PEZI</name>